<dbReference type="EMBL" id="JNBY01000078">
    <property type="protein sequence ID" value="KDN85797.1"/>
    <property type="molecule type" value="Genomic_DNA"/>
</dbReference>
<dbReference type="PANTHER" id="PTHR43570:SF16">
    <property type="entry name" value="ALDEHYDE DEHYDROGENASE TYPE III, ISOFORM Q"/>
    <property type="match status" value="1"/>
</dbReference>
<evidence type="ECO:0000256" key="5">
    <source>
        <dbReference type="PIRSR" id="PIRSR036492-1"/>
    </source>
</evidence>
<dbReference type="OrthoDB" id="6882680at2"/>
<sequence>MLGGMNAPTGVSTPSAPLPANTTPTGPAAATDPAAVVGRLQAAFATGRTRPIAWRKAQLRALRRMLVDQEEVFAAALKADLGKSPTEAYVTEVGFTVKEIDHTLRHLARWLRPRRVAVPPALAPARARTVREPLGTVLVISPWNYPLQLALTPLVGALAAGNCAVVKPSELAPATSAALAHWLPRVLDPQAVAVVEGGVPETTALLEQRFDHVFYTGNGAVGRIVMTAAARHLTPVTLELGGKSPAVVDPGADLAAAARRIVWGKFMNAGQTCVAPDYVLAIGDTAPALEAELTAAIREMYGEDPARSADYGRIVNERHFDRLTALLADGRLVTGGDHDRAGRYLAPTVLADVDPEAPVMREEIFGPVLPIVRVPDLDAAIAFVTARDKPLALYAFTASARTRRRLIAETSSGALSFGIPNAHLTVPGLPFGGVGESGQGAYHGRYSVETFSHTKAVLAKPLALDTLRLAYPPFTPGKSRLLRRFL</sequence>
<dbReference type="Gene3D" id="3.40.309.10">
    <property type="entry name" value="Aldehyde Dehydrogenase, Chain A, domain 2"/>
    <property type="match status" value="1"/>
</dbReference>
<dbReference type="PROSITE" id="PS00070">
    <property type="entry name" value="ALDEHYDE_DEHYDR_CYS"/>
    <property type="match status" value="1"/>
</dbReference>
<comment type="caution">
    <text evidence="10">The sequence shown here is derived from an EMBL/GenBank/DDBJ whole genome shotgun (WGS) entry which is preliminary data.</text>
</comment>
<dbReference type="PIRSF" id="PIRSF036492">
    <property type="entry name" value="ALDH"/>
    <property type="match status" value="1"/>
</dbReference>
<dbReference type="InterPro" id="IPR016162">
    <property type="entry name" value="Ald_DH_N"/>
</dbReference>
<protein>
    <recommendedName>
        <fullName evidence="4">Aldehyde dehydrogenase</fullName>
    </recommendedName>
</protein>
<keyword evidence="11" id="KW-1185">Reference proteome</keyword>
<dbReference type="Gene3D" id="3.40.605.10">
    <property type="entry name" value="Aldehyde Dehydrogenase, Chain A, domain 1"/>
    <property type="match status" value="1"/>
</dbReference>
<evidence type="ECO:0000256" key="2">
    <source>
        <dbReference type="ARBA" id="ARBA00023002"/>
    </source>
</evidence>
<dbReference type="InterPro" id="IPR016160">
    <property type="entry name" value="Ald_DH_CS_CYS"/>
</dbReference>
<keyword evidence="3" id="KW-0520">NAD</keyword>
<dbReference type="GO" id="GO:0006081">
    <property type="term" value="P:aldehyde metabolic process"/>
    <property type="evidence" value="ECO:0007669"/>
    <property type="project" value="InterPro"/>
</dbReference>
<evidence type="ECO:0000256" key="3">
    <source>
        <dbReference type="ARBA" id="ARBA00023027"/>
    </source>
</evidence>
<accession>A0A066YX47</accession>
<dbReference type="GO" id="GO:0004029">
    <property type="term" value="F:aldehyde dehydrogenase (NAD+) activity"/>
    <property type="evidence" value="ECO:0007669"/>
    <property type="project" value="TreeGrafter"/>
</dbReference>
<dbReference type="HOGENOM" id="CLU_005391_3_1_11"/>
<feature type="compositionally biased region" description="Low complexity" evidence="8">
    <location>
        <begin position="18"/>
        <end position="30"/>
    </location>
</feature>
<dbReference type="FunFam" id="3.40.309.10:FF:000003">
    <property type="entry name" value="Aldehyde dehydrogenase"/>
    <property type="match status" value="1"/>
</dbReference>
<comment type="similarity">
    <text evidence="1 4 7">Belongs to the aldehyde dehydrogenase family.</text>
</comment>
<gene>
    <name evidence="10" type="ORF">KCH_24550</name>
</gene>
<dbReference type="InterPro" id="IPR016161">
    <property type="entry name" value="Ald_DH/histidinol_DH"/>
</dbReference>
<evidence type="ECO:0000259" key="9">
    <source>
        <dbReference type="Pfam" id="PF00171"/>
    </source>
</evidence>
<dbReference type="SUPFAM" id="SSF53720">
    <property type="entry name" value="ALDH-like"/>
    <property type="match status" value="1"/>
</dbReference>
<dbReference type="AlphaFoldDB" id="A0A066YX47"/>
<dbReference type="Proteomes" id="UP000027178">
    <property type="component" value="Unassembled WGS sequence"/>
</dbReference>
<dbReference type="FunFam" id="3.40.605.10:FF:000004">
    <property type="entry name" value="Aldehyde dehydrogenase"/>
    <property type="match status" value="1"/>
</dbReference>
<dbReference type="GO" id="GO:0005737">
    <property type="term" value="C:cytoplasm"/>
    <property type="evidence" value="ECO:0007669"/>
    <property type="project" value="TreeGrafter"/>
</dbReference>
<name>A0A066YX47_9ACTN</name>
<dbReference type="CDD" id="cd07087">
    <property type="entry name" value="ALDH_F3-13-14_CALDH-like"/>
    <property type="match status" value="1"/>
</dbReference>
<evidence type="ECO:0000256" key="8">
    <source>
        <dbReference type="SAM" id="MobiDB-lite"/>
    </source>
</evidence>
<dbReference type="Pfam" id="PF00171">
    <property type="entry name" value="Aldedh"/>
    <property type="match status" value="1"/>
</dbReference>
<evidence type="ECO:0000256" key="7">
    <source>
        <dbReference type="RuleBase" id="RU003345"/>
    </source>
</evidence>
<feature type="active site" evidence="5">
    <location>
        <position position="273"/>
    </location>
</feature>
<dbReference type="InterPro" id="IPR012394">
    <property type="entry name" value="Aldehyde_DH_NAD(P)"/>
</dbReference>
<evidence type="ECO:0000313" key="10">
    <source>
        <dbReference type="EMBL" id="KDN85797.1"/>
    </source>
</evidence>
<evidence type="ECO:0000313" key="11">
    <source>
        <dbReference type="Proteomes" id="UP000027178"/>
    </source>
</evidence>
<dbReference type="InterPro" id="IPR016163">
    <property type="entry name" value="Ald_DH_C"/>
</dbReference>
<feature type="region of interest" description="Disordered" evidence="8">
    <location>
        <begin position="1"/>
        <end position="30"/>
    </location>
</feature>
<evidence type="ECO:0000256" key="1">
    <source>
        <dbReference type="ARBA" id="ARBA00009986"/>
    </source>
</evidence>
<dbReference type="PROSITE" id="PS00687">
    <property type="entry name" value="ALDEHYDE_DEHYDR_GLU"/>
    <property type="match status" value="1"/>
</dbReference>
<dbReference type="eggNOG" id="COG1012">
    <property type="taxonomic scope" value="Bacteria"/>
</dbReference>
<dbReference type="PANTHER" id="PTHR43570">
    <property type="entry name" value="ALDEHYDE DEHYDROGENASE"/>
    <property type="match status" value="1"/>
</dbReference>
<dbReference type="InterPro" id="IPR015590">
    <property type="entry name" value="Aldehyde_DH_dom"/>
</dbReference>
<reference evidence="10 11" key="1">
    <citation type="submission" date="2014-05" db="EMBL/GenBank/DDBJ databases">
        <title>Draft Genome Sequence of Kitasatospora cheerisanensis KCTC 2395.</title>
        <authorList>
            <person name="Nam D.H."/>
        </authorList>
    </citation>
    <scope>NUCLEOTIDE SEQUENCE [LARGE SCALE GENOMIC DNA]</scope>
    <source>
        <strain evidence="10 11">KCTC 2395</strain>
    </source>
</reference>
<feature type="active site" evidence="5 6">
    <location>
        <position position="239"/>
    </location>
</feature>
<proteinExistence type="inferred from homology"/>
<feature type="domain" description="Aldehyde dehydrogenase" evidence="9">
    <location>
        <begin position="30"/>
        <end position="457"/>
    </location>
</feature>
<dbReference type="PATRIC" id="fig|1348663.4.peg.2376"/>
<evidence type="ECO:0000256" key="4">
    <source>
        <dbReference type="PIRNR" id="PIRNR036492"/>
    </source>
</evidence>
<organism evidence="10 11">
    <name type="scientific">Kitasatospora cheerisanensis KCTC 2395</name>
    <dbReference type="NCBI Taxonomy" id="1348663"/>
    <lineage>
        <taxon>Bacteria</taxon>
        <taxon>Bacillati</taxon>
        <taxon>Actinomycetota</taxon>
        <taxon>Actinomycetes</taxon>
        <taxon>Kitasatosporales</taxon>
        <taxon>Streptomycetaceae</taxon>
        <taxon>Kitasatospora</taxon>
    </lineage>
</organism>
<keyword evidence="2 4" id="KW-0560">Oxidoreductase</keyword>
<dbReference type="InterPro" id="IPR029510">
    <property type="entry name" value="Ald_DH_CS_GLU"/>
</dbReference>
<evidence type="ECO:0000256" key="6">
    <source>
        <dbReference type="PROSITE-ProRule" id="PRU10007"/>
    </source>
</evidence>